<feature type="non-terminal residue" evidence="1">
    <location>
        <position position="73"/>
    </location>
</feature>
<accession>A0A0F9ELS4</accession>
<organism evidence="1">
    <name type="scientific">marine sediment metagenome</name>
    <dbReference type="NCBI Taxonomy" id="412755"/>
    <lineage>
        <taxon>unclassified sequences</taxon>
        <taxon>metagenomes</taxon>
        <taxon>ecological metagenomes</taxon>
    </lineage>
</organism>
<name>A0A0F9ELS4_9ZZZZ</name>
<sequence length="73" mass="7358">MAVATITTLLGNQGDPVEYTVDATVAVPLGTLMKISASPQTALAATTDGQFFAGIAAVEVKADTGVKIALITH</sequence>
<dbReference type="EMBL" id="LAZR01026937">
    <property type="protein sequence ID" value="KKL67221.1"/>
    <property type="molecule type" value="Genomic_DNA"/>
</dbReference>
<gene>
    <name evidence="1" type="ORF">LCGC14_2137110</name>
</gene>
<proteinExistence type="predicted"/>
<evidence type="ECO:0000313" key="1">
    <source>
        <dbReference type="EMBL" id="KKL67221.1"/>
    </source>
</evidence>
<dbReference type="AlphaFoldDB" id="A0A0F9ELS4"/>
<protein>
    <submittedName>
        <fullName evidence="1">Uncharacterized protein</fullName>
    </submittedName>
</protein>
<comment type="caution">
    <text evidence="1">The sequence shown here is derived from an EMBL/GenBank/DDBJ whole genome shotgun (WGS) entry which is preliminary data.</text>
</comment>
<reference evidence="1" key="1">
    <citation type="journal article" date="2015" name="Nature">
        <title>Complex archaea that bridge the gap between prokaryotes and eukaryotes.</title>
        <authorList>
            <person name="Spang A."/>
            <person name="Saw J.H."/>
            <person name="Jorgensen S.L."/>
            <person name="Zaremba-Niedzwiedzka K."/>
            <person name="Martijn J."/>
            <person name="Lind A.E."/>
            <person name="van Eijk R."/>
            <person name="Schleper C."/>
            <person name="Guy L."/>
            <person name="Ettema T.J."/>
        </authorList>
    </citation>
    <scope>NUCLEOTIDE SEQUENCE</scope>
</reference>